<dbReference type="Proteomes" id="UP000325577">
    <property type="component" value="Linkage Group LG15"/>
</dbReference>
<reference evidence="2 3" key="1">
    <citation type="submission" date="2019-09" db="EMBL/GenBank/DDBJ databases">
        <title>A chromosome-level genome assembly of the Chinese tupelo Nyssa sinensis.</title>
        <authorList>
            <person name="Yang X."/>
            <person name="Kang M."/>
            <person name="Yang Y."/>
            <person name="Xiong H."/>
            <person name="Wang M."/>
            <person name="Zhang Z."/>
            <person name="Wang Z."/>
            <person name="Wu H."/>
            <person name="Ma T."/>
            <person name="Liu J."/>
            <person name="Xi Z."/>
        </authorList>
    </citation>
    <scope>NUCLEOTIDE SEQUENCE [LARGE SCALE GENOMIC DNA]</scope>
    <source>
        <strain evidence="2">J267</strain>
        <tissue evidence="2">Leaf</tissue>
    </source>
</reference>
<sequence>MPRLMACRLPSNINLKGFLLLPRFMARILTSIIMLTGFLILMLKVLLLSINRGYNTGGSETGECRTRSKLAAGKKLYLAVQPQQSWFPAIRKVTVQPPATTVAIQSNTQRADPIGDGKEDNLAGVSILVGQTSEGAHPNLYTAHGKAKGHAALPTDHTDYTAIVTSKFNTLASSSSVGNTVPSQHEAPSNVDQVQPLQPAPIPKLVSTCGKIFQPQFAHGQQAATPSLTYMLGNLNTKQPNIRSELNTVQTAPTNPCSRMALGPPGQHVPLANPTVPSAQQLVVPSPYDQQNPPGNPTDPSFQWAQQMAVCHQVMSTATYKPPLTHLTTGQPNETDPSAPKDKAKGLAPFYGGPYQTIPSSIHHSDTPISVTHPDSITLPLLSTNPIETEP</sequence>
<proteinExistence type="predicted"/>
<gene>
    <name evidence="2" type="ORF">F0562_027897</name>
</gene>
<evidence type="ECO:0000313" key="3">
    <source>
        <dbReference type="Proteomes" id="UP000325577"/>
    </source>
</evidence>
<name>A0A5J5B6U7_9ASTE</name>
<evidence type="ECO:0000313" key="2">
    <source>
        <dbReference type="EMBL" id="KAA8538280.1"/>
    </source>
</evidence>
<evidence type="ECO:0000256" key="1">
    <source>
        <dbReference type="SAM" id="Phobius"/>
    </source>
</evidence>
<keyword evidence="1" id="KW-0472">Membrane</keyword>
<keyword evidence="1" id="KW-0812">Transmembrane</keyword>
<feature type="transmembrane region" description="Helical" evidence="1">
    <location>
        <begin position="24"/>
        <end position="47"/>
    </location>
</feature>
<keyword evidence="3" id="KW-1185">Reference proteome</keyword>
<organism evidence="2 3">
    <name type="scientific">Nyssa sinensis</name>
    <dbReference type="NCBI Taxonomy" id="561372"/>
    <lineage>
        <taxon>Eukaryota</taxon>
        <taxon>Viridiplantae</taxon>
        <taxon>Streptophyta</taxon>
        <taxon>Embryophyta</taxon>
        <taxon>Tracheophyta</taxon>
        <taxon>Spermatophyta</taxon>
        <taxon>Magnoliopsida</taxon>
        <taxon>eudicotyledons</taxon>
        <taxon>Gunneridae</taxon>
        <taxon>Pentapetalae</taxon>
        <taxon>asterids</taxon>
        <taxon>Cornales</taxon>
        <taxon>Nyssaceae</taxon>
        <taxon>Nyssa</taxon>
    </lineage>
</organism>
<accession>A0A5J5B6U7</accession>
<protein>
    <submittedName>
        <fullName evidence="2">Uncharacterized protein</fullName>
    </submittedName>
</protein>
<dbReference type="EMBL" id="CM018038">
    <property type="protein sequence ID" value="KAA8538280.1"/>
    <property type="molecule type" value="Genomic_DNA"/>
</dbReference>
<keyword evidence="1" id="KW-1133">Transmembrane helix</keyword>
<dbReference type="AlphaFoldDB" id="A0A5J5B6U7"/>